<gene>
    <name evidence="8" type="ORF">IAB27_04345</name>
</gene>
<feature type="transmembrane region" description="Helical" evidence="6">
    <location>
        <begin position="6"/>
        <end position="22"/>
    </location>
</feature>
<name>A0A9D0ZQU9_9FIRM</name>
<keyword evidence="6" id="KW-0472">Membrane</keyword>
<evidence type="ECO:0000256" key="2">
    <source>
        <dbReference type="ARBA" id="ARBA00022597"/>
    </source>
</evidence>
<organism evidence="8 9">
    <name type="scientific">Candidatus Coprosoma intestinipullorum</name>
    <dbReference type="NCBI Taxonomy" id="2840752"/>
    <lineage>
        <taxon>Bacteria</taxon>
        <taxon>Bacillati</taxon>
        <taxon>Bacillota</taxon>
        <taxon>Bacillota incertae sedis</taxon>
        <taxon>Candidatus Coprosoma</taxon>
    </lineage>
</organism>
<reference evidence="8" key="2">
    <citation type="journal article" date="2021" name="PeerJ">
        <title>Extensive microbial diversity within the chicken gut microbiome revealed by metagenomics and culture.</title>
        <authorList>
            <person name="Gilroy R."/>
            <person name="Ravi A."/>
            <person name="Getino M."/>
            <person name="Pursley I."/>
            <person name="Horton D.L."/>
            <person name="Alikhan N.F."/>
            <person name="Baker D."/>
            <person name="Gharbi K."/>
            <person name="Hall N."/>
            <person name="Watson M."/>
            <person name="Adriaenssens E.M."/>
            <person name="Foster-Nyarko E."/>
            <person name="Jarju S."/>
            <person name="Secka A."/>
            <person name="Antonio M."/>
            <person name="Oren A."/>
            <person name="Chaudhuri R.R."/>
            <person name="La Ragione R."/>
            <person name="Hildebrand F."/>
            <person name="Pallen M.J."/>
        </authorList>
    </citation>
    <scope>NUCLEOTIDE SEQUENCE</scope>
    <source>
        <strain evidence="8">CHK147-3167</strain>
    </source>
</reference>
<protein>
    <recommendedName>
        <fullName evidence="7">PTS EIIB type-1 domain-containing protein</fullName>
    </recommendedName>
</protein>
<evidence type="ECO:0000259" key="7">
    <source>
        <dbReference type="PROSITE" id="PS51098"/>
    </source>
</evidence>
<evidence type="ECO:0000256" key="1">
    <source>
        <dbReference type="ARBA" id="ARBA00022448"/>
    </source>
</evidence>
<keyword evidence="2" id="KW-0762">Sugar transport</keyword>
<dbReference type="PANTHER" id="PTHR30009:SF4">
    <property type="entry name" value="PTS SYSTEM N-ACETYLGLUCOSAMINE-SPECIFIC EIICBA COMPONENT"/>
    <property type="match status" value="1"/>
</dbReference>
<dbReference type="InterPro" id="IPR036878">
    <property type="entry name" value="Glu_permease_IIB"/>
</dbReference>
<dbReference type="GO" id="GO:0005886">
    <property type="term" value="C:plasma membrane"/>
    <property type="evidence" value="ECO:0007669"/>
    <property type="project" value="TreeGrafter"/>
</dbReference>
<comment type="caution">
    <text evidence="8">The sequence shown here is derived from an EMBL/GenBank/DDBJ whole genome shotgun (WGS) entry which is preliminary data.</text>
</comment>
<dbReference type="SUPFAM" id="SSF55604">
    <property type="entry name" value="Glucose permease domain IIB"/>
    <property type="match status" value="1"/>
</dbReference>
<dbReference type="InterPro" id="IPR050429">
    <property type="entry name" value="PTS_Glucose_EIICBA"/>
</dbReference>
<evidence type="ECO:0000256" key="5">
    <source>
        <dbReference type="PROSITE-ProRule" id="PRU00421"/>
    </source>
</evidence>
<keyword evidence="6" id="KW-0812">Transmembrane</keyword>
<dbReference type="PANTHER" id="PTHR30009">
    <property type="entry name" value="CYTOCHROME C-TYPE SYNTHESIS PROTEIN AND PTS TRANSMEMBRANE COMPONENT"/>
    <property type="match status" value="1"/>
</dbReference>
<dbReference type="GO" id="GO:0015764">
    <property type="term" value="P:N-acetylglucosamine transport"/>
    <property type="evidence" value="ECO:0007669"/>
    <property type="project" value="TreeGrafter"/>
</dbReference>
<dbReference type="InterPro" id="IPR001996">
    <property type="entry name" value="PTS_IIB_1"/>
</dbReference>
<dbReference type="GO" id="GO:0008982">
    <property type="term" value="F:protein-N(PI)-phosphohistidine-sugar phosphotransferase activity"/>
    <property type="evidence" value="ECO:0007669"/>
    <property type="project" value="InterPro"/>
</dbReference>
<dbReference type="GO" id="GO:0090563">
    <property type="term" value="F:protein-phosphocysteine-sugar phosphotransferase activity"/>
    <property type="evidence" value="ECO:0007669"/>
    <property type="project" value="TreeGrafter"/>
</dbReference>
<evidence type="ECO:0000256" key="3">
    <source>
        <dbReference type="ARBA" id="ARBA00022679"/>
    </source>
</evidence>
<evidence type="ECO:0000256" key="6">
    <source>
        <dbReference type="SAM" id="Phobius"/>
    </source>
</evidence>
<reference evidence="8" key="1">
    <citation type="submission" date="2020-10" db="EMBL/GenBank/DDBJ databases">
        <authorList>
            <person name="Gilroy R."/>
        </authorList>
    </citation>
    <scope>NUCLEOTIDE SEQUENCE</scope>
    <source>
        <strain evidence="8">CHK147-3167</strain>
    </source>
</reference>
<dbReference type="EMBL" id="DVFV01000080">
    <property type="protein sequence ID" value="HIQ90836.1"/>
    <property type="molecule type" value="Genomic_DNA"/>
</dbReference>
<keyword evidence="6" id="KW-1133">Transmembrane helix</keyword>
<dbReference type="Gene3D" id="3.30.1360.60">
    <property type="entry name" value="Glucose permease domain IIB"/>
    <property type="match status" value="1"/>
</dbReference>
<keyword evidence="3" id="KW-0808">Transferase</keyword>
<dbReference type="GO" id="GO:0009401">
    <property type="term" value="P:phosphoenolpyruvate-dependent sugar phosphotransferase system"/>
    <property type="evidence" value="ECO:0007669"/>
    <property type="project" value="UniProtKB-KW"/>
</dbReference>
<evidence type="ECO:0000313" key="9">
    <source>
        <dbReference type="Proteomes" id="UP000886786"/>
    </source>
</evidence>
<proteinExistence type="predicted"/>
<keyword evidence="4" id="KW-0598">Phosphotransferase system</keyword>
<dbReference type="PROSITE" id="PS51098">
    <property type="entry name" value="PTS_EIIB_TYPE_1"/>
    <property type="match status" value="1"/>
</dbReference>
<dbReference type="AlphaFoldDB" id="A0A9D0ZQU9"/>
<evidence type="ECO:0000256" key="4">
    <source>
        <dbReference type="ARBA" id="ARBA00022683"/>
    </source>
</evidence>
<comment type="caution">
    <text evidence="5">Lacks conserved residue(s) required for the propagation of feature annotation.</text>
</comment>
<evidence type="ECO:0000313" key="8">
    <source>
        <dbReference type="EMBL" id="HIQ90836.1"/>
    </source>
</evidence>
<dbReference type="Proteomes" id="UP000886786">
    <property type="component" value="Unassembled WGS sequence"/>
</dbReference>
<sequence>MIWQYIIIILILLVIAFAILRTKRKDFKLEANKLIEYLGGTANIIRYEVNNSRFVVDLHNVDLVDKEGIQKMGAKGIVEIDNELKIIFGDDAKQLKKNIDDLK</sequence>
<accession>A0A9D0ZQU9</accession>
<feature type="domain" description="PTS EIIB type-1" evidence="7">
    <location>
        <begin position="28"/>
        <end position="103"/>
    </location>
</feature>
<keyword evidence="1" id="KW-0813">Transport</keyword>